<keyword evidence="4" id="KW-1185">Reference proteome</keyword>
<proteinExistence type="predicted"/>
<reference evidence="3 4" key="1">
    <citation type="journal article" date="2018" name="Sci. Rep.">
        <title>Comparative genomics provides insights into the lifestyle and reveals functional heterogeneity of dark septate endophytic fungi.</title>
        <authorList>
            <person name="Knapp D.G."/>
            <person name="Nemeth J.B."/>
            <person name="Barry K."/>
            <person name="Hainaut M."/>
            <person name="Henrissat B."/>
            <person name="Johnson J."/>
            <person name="Kuo A."/>
            <person name="Lim J.H.P."/>
            <person name="Lipzen A."/>
            <person name="Nolan M."/>
            <person name="Ohm R.A."/>
            <person name="Tamas L."/>
            <person name="Grigoriev I.V."/>
            <person name="Spatafora J.W."/>
            <person name="Nagy L.G."/>
            <person name="Kovacs G.M."/>
        </authorList>
    </citation>
    <scope>NUCLEOTIDE SEQUENCE [LARGE SCALE GENOMIC DNA]</scope>
    <source>
        <strain evidence="3 4">DSE2036</strain>
    </source>
</reference>
<evidence type="ECO:0000313" key="4">
    <source>
        <dbReference type="Proteomes" id="UP000244855"/>
    </source>
</evidence>
<dbReference type="STRING" id="97972.A0A2V1DNT8"/>
<dbReference type="Proteomes" id="UP000244855">
    <property type="component" value="Unassembled WGS sequence"/>
</dbReference>
<dbReference type="PANTHER" id="PTHR48081">
    <property type="entry name" value="AB HYDROLASE SUPERFAMILY PROTEIN C4A8.06C"/>
    <property type="match status" value="1"/>
</dbReference>
<dbReference type="Gene3D" id="3.40.50.1820">
    <property type="entry name" value="alpha/beta hydrolase"/>
    <property type="match status" value="1"/>
</dbReference>
<dbReference type="AlphaFoldDB" id="A0A2V1DNT8"/>
<dbReference type="GO" id="GO:0016787">
    <property type="term" value="F:hydrolase activity"/>
    <property type="evidence" value="ECO:0007669"/>
    <property type="project" value="UniProtKB-KW"/>
</dbReference>
<gene>
    <name evidence="3" type="ORF">DM02DRAFT_656088</name>
</gene>
<protein>
    <submittedName>
        <fullName evidence="3">Alpha/beta-hydrolase</fullName>
    </submittedName>
</protein>
<dbReference type="PANTHER" id="PTHR48081:SF31">
    <property type="entry name" value="STERYL ACETYL HYDROLASE MUG81-RELATED"/>
    <property type="match status" value="1"/>
</dbReference>
<evidence type="ECO:0000259" key="2">
    <source>
        <dbReference type="Pfam" id="PF07859"/>
    </source>
</evidence>
<evidence type="ECO:0000256" key="1">
    <source>
        <dbReference type="ARBA" id="ARBA00022801"/>
    </source>
</evidence>
<dbReference type="InterPro" id="IPR013094">
    <property type="entry name" value="AB_hydrolase_3"/>
</dbReference>
<dbReference type="EMBL" id="KZ805385">
    <property type="protein sequence ID" value="PVH99806.1"/>
    <property type="molecule type" value="Genomic_DNA"/>
</dbReference>
<feature type="domain" description="Alpha/beta hydrolase fold-3" evidence="2">
    <location>
        <begin position="111"/>
        <end position="312"/>
    </location>
</feature>
<name>A0A2V1DNT8_9PLEO</name>
<dbReference type="SUPFAM" id="SSF53474">
    <property type="entry name" value="alpha/beta-Hydrolases"/>
    <property type="match status" value="1"/>
</dbReference>
<evidence type="ECO:0000313" key="3">
    <source>
        <dbReference type="EMBL" id="PVH99806.1"/>
    </source>
</evidence>
<dbReference type="OrthoDB" id="2152029at2759"/>
<organism evidence="3 4">
    <name type="scientific">Periconia macrospinosa</name>
    <dbReference type="NCBI Taxonomy" id="97972"/>
    <lineage>
        <taxon>Eukaryota</taxon>
        <taxon>Fungi</taxon>
        <taxon>Dikarya</taxon>
        <taxon>Ascomycota</taxon>
        <taxon>Pezizomycotina</taxon>
        <taxon>Dothideomycetes</taxon>
        <taxon>Pleosporomycetidae</taxon>
        <taxon>Pleosporales</taxon>
        <taxon>Massarineae</taxon>
        <taxon>Periconiaceae</taxon>
        <taxon>Periconia</taxon>
    </lineage>
</organism>
<sequence length="340" mass="37344">MSHTRTTLSLLERLDLVFSMLKTIATAMVTLLGVSFRGPDGHPKPMKHVIHTALRIMNARISATQIQNMSASTDEAYTAFAKTKGFKPTSIKLPEDAMAHWIGSPDAERILVVFHGGGFVYPATTQFQFLYDVQKETGPETAGIVLSYSLAPGKHYPHQLKQSIALLSYLVNDAGKNPENIILAGDSAGANLILSVLSHMLHPHPDGSIPPLNTVAPFKGAVLVSPWVNFTPNAPSYMRNRKKDMVNQYILTSQPGTAAAKWWQGIETKVRDIVVTAGENEVMFDDTYKFSETLKRSFPTLQAQFIKGETHDQLFMDPVVGEKIPSGSAKLIKSWVAAKL</sequence>
<accession>A0A2V1DNT8</accession>
<dbReference type="InterPro" id="IPR050300">
    <property type="entry name" value="GDXG_lipolytic_enzyme"/>
</dbReference>
<keyword evidence="1 3" id="KW-0378">Hydrolase</keyword>
<dbReference type="Pfam" id="PF07859">
    <property type="entry name" value="Abhydrolase_3"/>
    <property type="match status" value="1"/>
</dbReference>
<dbReference type="InterPro" id="IPR029058">
    <property type="entry name" value="AB_hydrolase_fold"/>
</dbReference>